<dbReference type="SMR" id="A0A2P6TW72"/>
<dbReference type="InterPro" id="IPR036378">
    <property type="entry name" value="FAS1_dom_sf"/>
</dbReference>
<dbReference type="PROSITE" id="PS50213">
    <property type="entry name" value="FAS1"/>
    <property type="match status" value="1"/>
</dbReference>
<feature type="domain" description="LysM" evidence="3">
    <location>
        <begin position="240"/>
        <end position="284"/>
    </location>
</feature>
<dbReference type="Pfam" id="PF02469">
    <property type="entry name" value="Fasciclin"/>
    <property type="match status" value="1"/>
</dbReference>
<gene>
    <name evidence="4" type="ORF">C2E21_3000</name>
</gene>
<feature type="chain" id="PRO_5015179930" evidence="1">
    <location>
        <begin position="20"/>
        <end position="289"/>
    </location>
</feature>
<dbReference type="SMART" id="SM00257">
    <property type="entry name" value="LysM"/>
    <property type="match status" value="2"/>
</dbReference>
<evidence type="ECO:0000259" key="2">
    <source>
        <dbReference type="PROSITE" id="PS50213"/>
    </source>
</evidence>
<dbReference type="InterPro" id="IPR018392">
    <property type="entry name" value="LysM"/>
</dbReference>
<dbReference type="AlphaFoldDB" id="A0A2P6TW72"/>
<feature type="signal peptide" evidence="1">
    <location>
        <begin position="1"/>
        <end position="19"/>
    </location>
</feature>
<keyword evidence="5" id="KW-1185">Reference proteome</keyword>
<protein>
    <submittedName>
        <fullName evidence="4">Beta-Ig-H3 fasciclin</fullName>
    </submittedName>
</protein>
<dbReference type="Gene3D" id="3.10.350.10">
    <property type="entry name" value="LysM domain"/>
    <property type="match status" value="2"/>
</dbReference>
<dbReference type="GO" id="GO:0008932">
    <property type="term" value="F:lytic endotransglycosylase activity"/>
    <property type="evidence" value="ECO:0007669"/>
    <property type="project" value="TreeGrafter"/>
</dbReference>
<name>A0A2P6TW72_CHLSO</name>
<dbReference type="SUPFAM" id="SSF54106">
    <property type="entry name" value="LysM domain"/>
    <property type="match status" value="2"/>
</dbReference>
<comment type="caution">
    <text evidence="4">The sequence shown here is derived from an EMBL/GenBank/DDBJ whole genome shotgun (WGS) entry which is preliminary data.</text>
</comment>
<dbReference type="Pfam" id="PF01476">
    <property type="entry name" value="LysM"/>
    <property type="match status" value="2"/>
</dbReference>
<feature type="domain" description="FAS1" evidence="2">
    <location>
        <begin position="80"/>
        <end position="223"/>
    </location>
</feature>
<keyword evidence="1" id="KW-0732">Signal</keyword>
<dbReference type="PANTHER" id="PTHR33734">
    <property type="entry name" value="LYSM DOMAIN-CONTAINING GPI-ANCHORED PROTEIN 2"/>
    <property type="match status" value="1"/>
</dbReference>
<evidence type="ECO:0000313" key="5">
    <source>
        <dbReference type="Proteomes" id="UP000239899"/>
    </source>
</evidence>
<dbReference type="PROSITE" id="PS51257">
    <property type="entry name" value="PROKAR_LIPOPROTEIN"/>
    <property type="match status" value="1"/>
</dbReference>
<dbReference type="SUPFAM" id="SSF82153">
    <property type="entry name" value="FAS1 domain"/>
    <property type="match status" value="1"/>
</dbReference>
<evidence type="ECO:0000313" key="4">
    <source>
        <dbReference type="EMBL" id="PRW58312.1"/>
    </source>
</evidence>
<dbReference type="PROSITE" id="PS51782">
    <property type="entry name" value="LYSM"/>
    <property type="match status" value="2"/>
</dbReference>
<feature type="domain" description="LysM" evidence="3">
    <location>
        <begin position="25"/>
        <end position="71"/>
    </location>
</feature>
<proteinExistence type="predicted"/>
<evidence type="ECO:0000256" key="1">
    <source>
        <dbReference type="SAM" id="SignalP"/>
    </source>
</evidence>
<sequence length="289" mass="30658">MKSGLVLLLGLALVASCAAAEDAPCSYIVQGGDSLYSIAQRYGLGTDAVQKANPQLDPKTLIIRAGDVIALPCAGNATSGSSPLDLLSRRSDLSILFKAALAAGDEFIKTLNDTKLTATIFAPNDTYFEGLLEELNKTAAELLQDKPLLKDILAYHVVPGEALSLDDLDNKANLTTLLDGEFLIVNKPKDVVRLVTTSEQKIRVDNKELEAGNAIVHTVRGVLVPATAPIGDAVAPQDECERTVKEGDTLSNIAKEAGTTVDDLLKLNNLTDANFLKLGAQLVLFDSCI</sequence>
<organism evidence="4 5">
    <name type="scientific">Chlorella sorokiniana</name>
    <name type="common">Freshwater green alga</name>
    <dbReference type="NCBI Taxonomy" id="3076"/>
    <lineage>
        <taxon>Eukaryota</taxon>
        <taxon>Viridiplantae</taxon>
        <taxon>Chlorophyta</taxon>
        <taxon>core chlorophytes</taxon>
        <taxon>Trebouxiophyceae</taxon>
        <taxon>Chlorellales</taxon>
        <taxon>Chlorellaceae</taxon>
        <taxon>Chlorella clade</taxon>
        <taxon>Chlorella</taxon>
    </lineage>
</organism>
<dbReference type="CDD" id="cd00118">
    <property type="entry name" value="LysM"/>
    <property type="match status" value="2"/>
</dbReference>
<dbReference type="OrthoDB" id="506189at2759"/>
<accession>A0A2P6TW72</accession>
<dbReference type="SMART" id="SM00554">
    <property type="entry name" value="FAS1"/>
    <property type="match status" value="1"/>
</dbReference>
<dbReference type="Gene3D" id="2.30.180.10">
    <property type="entry name" value="FAS1 domain"/>
    <property type="match status" value="1"/>
</dbReference>
<reference evidence="4 5" key="1">
    <citation type="journal article" date="2018" name="Plant J.">
        <title>Genome sequences of Chlorella sorokiniana UTEX 1602 and Micractinium conductrix SAG 241.80: implications to maltose excretion by a green alga.</title>
        <authorList>
            <person name="Arriola M.B."/>
            <person name="Velmurugan N."/>
            <person name="Zhang Y."/>
            <person name="Plunkett M.H."/>
            <person name="Hondzo H."/>
            <person name="Barney B.M."/>
        </authorList>
    </citation>
    <scope>NUCLEOTIDE SEQUENCE [LARGE SCALE GENOMIC DNA]</scope>
    <source>
        <strain evidence="5">UTEX 1602</strain>
    </source>
</reference>
<dbReference type="InterPro" id="IPR000782">
    <property type="entry name" value="FAS1_domain"/>
</dbReference>
<dbReference type="Proteomes" id="UP000239899">
    <property type="component" value="Unassembled WGS sequence"/>
</dbReference>
<evidence type="ECO:0000259" key="3">
    <source>
        <dbReference type="PROSITE" id="PS51782"/>
    </source>
</evidence>
<dbReference type="PANTHER" id="PTHR33734:SF22">
    <property type="entry name" value="MEMBRANE-BOUND LYTIC MUREIN TRANSGLYCOSYLASE D"/>
    <property type="match status" value="1"/>
</dbReference>
<dbReference type="InterPro" id="IPR036779">
    <property type="entry name" value="LysM_dom_sf"/>
</dbReference>
<dbReference type="EMBL" id="LHPG02000005">
    <property type="protein sequence ID" value="PRW58312.1"/>
    <property type="molecule type" value="Genomic_DNA"/>
</dbReference>